<dbReference type="KEGG" id="ske:Sked_37990"/>
<evidence type="ECO:0000313" key="2">
    <source>
        <dbReference type="EMBL" id="ACZ23682.1"/>
    </source>
</evidence>
<keyword evidence="3" id="KW-1185">Reference proteome</keyword>
<name>D1BGG5_SANKS</name>
<evidence type="ECO:0000313" key="3">
    <source>
        <dbReference type="Proteomes" id="UP000000322"/>
    </source>
</evidence>
<dbReference type="AlphaFoldDB" id="D1BGG5"/>
<evidence type="ECO:0000256" key="1">
    <source>
        <dbReference type="SAM" id="MobiDB-lite"/>
    </source>
</evidence>
<feature type="compositionally biased region" description="Basic and acidic residues" evidence="1">
    <location>
        <begin position="33"/>
        <end position="44"/>
    </location>
</feature>
<gene>
    <name evidence="2" type="ordered locus">Sked_37990</name>
</gene>
<dbReference type="HOGENOM" id="CLU_2976700_0_0_11"/>
<proteinExistence type="predicted"/>
<accession>D1BGG5</accession>
<feature type="region of interest" description="Disordered" evidence="1">
    <location>
        <begin position="1"/>
        <end position="58"/>
    </location>
</feature>
<sequence>MSSSRAHGCAQRLGGHQEIERSTATRFQQHPLDGTREREDDHRSQFSTPGFHDGEVHL</sequence>
<reference evidence="2 3" key="1">
    <citation type="journal article" date="2009" name="Stand. Genomic Sci.">
        <title>Complete genome sequence of Sanguibacter keddieii type strain (ST-74).</title>
        <authorList>
            <person name="Ivanova N."/>
            <person name="Sikorski J."/>
            <person name="Sims D."/>
            <person name="Brettin T."/>
            <person name="Detter J.C."/>
            <person name="Han C."/>
            <person name="Lapidus A."/>
            <person name="Copeland A."/>
            <person name="Glavina Del Rio T."/>
            <person name="Nolan M."/>
            <person name="Chen F."/>
            <person name="Lucas S."/>
            <person name="Tice H."/>
            <person name="Cheng J.F."/>
            <person name="Bruce D."/>
            <person name="Goodwin L."/>
            <person name="Pitluck S."/>
            <person name="Pati A."/>
            <person name="Mavromatis K."/>
            <person name="Chen A."/>
            <person name="Palaniappan K."/>
            <person name="D'haeseleer P."/>
            <person name="Chain P."/>
            <person name="Bristow J."/>
            <person name="Eisen J.A."/>
            <person name="Markowitz V."/>
            <person name="Hugenholtz P."/>
            <person name="Goker M."/>
            <person name="Pukall R."/>
            <person name="Klenk H.P."/>
            <person name="Kyrpides N.C."/>
        </authorList>
    </citation>
    <scope>NUCLEOTIDE SEQUENCE [LARGE SCALE GENOMIC DNA]</scope>
    <source>
        <strain evidence="3">ATCC 51767 / DSM 10542 / NCFB 3025 / ST-74</strain>
    </source>
</reference>
<organism evidence="2 3">
    <name type="scientific">Sanguibacter keddieii (strain ATCC 51767 / DSM 10542 / NCFB 3025 / ST-74)</name>
    <dbReference type="NCBI Taxonomy" id="446469"/>
    <lineage>
        <taxon>Bacteria</taxon>
        <taxon>Bacillati</taxon>
        <taxon>Actinomycetota</taxon>
        <taxon>Actinomycetes</taxon>
        <taxon>Micrococcales</taxon>
        <taxon>Sanguibacteraceae</taxon>
        <taxon>Sanguibacter</taxon>
    </lineage>
</organism>
<dbReference type="EMBL" id="CP001819">
    <property type="protein sequence ID" value="ACZ23682.1"/>
    <property type="molecule type" value="Genomic_DNA"/>
</dbReference>
<dbReference type="STRING" id="446469.Sked_37990"/>
<dbReference type="Proteomes" id="UP000000322">
    <property type="component" value="Chromosome"/>
</dbReference>
<protein>
    <submittedName>
        <fullName evidence="2">Uncharacterized protein</fullName>
    </submittedName>
</protein>